<feature type="transmembrane region" description="Helical" evidence="2">
    <location>
        <begin position="403"/>
        <end position="422"/>
    </location>
</feature>
<feature type="signal peptide" evidence="3">
    <location>
        <begin position="1"/>
        <end position="16"/>
    </location>
</feature>
<keyword evidence="2" id="KW-0812">Transmembrane</keyword>
<keyword evidence="2" id="KW-0472">Membrane</keyword>
<sequence length="457" mass="49044">MITLSTILYLSTVVSGVAFAKPTLSARQTTTCSPNFNPNNPFDWNNSENLGFSDGVKSGSGLLKIQPLGLFKFTKVNSSPPSFYIQSFEDQNLAVGLRSNNSLFLTENKNEGNTKFIIECGDCGQSVNDNCFMKLADKPDLCVQVGNNAPSRGSAGDPVFVASPCRKDDSQRFNYFTREKPSKPITPPTTPSTTTPANPPTQSVCNPNFEGEGVRVANSATYWGAPKFENNADLAGDWDFNMRLEIRFEQTGSPKPYYVAKSLNGTNLAVAVRPNGNLYFVNNLDVNNARHKFTIECKAFCKHASSVAPGDLPADGCNVKSVFDNKCVQIGKGPSAGQKGDPIFVADCDGTDSQRWNFLSSPFKLTGRPVSSGTSNTKTNVAAAVGDSDSVNLDVKTLITNSYIVIGLLAGILIALVAVAIVSSRGCLKGRDSKPKYSFVAGKESEAFTSPSGRYSD</sequence>
<dbReference type="Proteomes" id="UP001437256">
    <property type="component" value="Unassembled WGS sequence"/>
</dbReference>
<reference evidence="4 5" key="1">
    <citation type="submission" date="2024-05" db="EMBL/GenBank/DDBJ databases">
        <title>A draft genome resource for the thread blight pathogen Marasmius tenuissimus strain MS-2.</title>
        <authorList>
            <person name="Yulfo-Soto G.E."/>
            <person name="Baruah I.K."/>
            <person name="Amoako-Attah I."/>
            <person name="Bukari Y."/>
            <person name="Meinhardt L.W."/>
            <person name="Bailey B.A."/>
            <person name="Cohen S.P."/>
        </authorList>
    </citation>
    <scope>NUCLEOTIDE SEQUENCE [LARGE SCALE GENOMIC DNA]</scope>
    <source>
        <strain evidence="4 5">MS-2</strain>
    </source>
</reference>
<evidence type="ECO:0000256" key="1">
    <source>
        <dbReference type="SAM" id="MobiDB-lite"/>
    </source>
</evidence>
<keyword evidence="2" id="KW-1133">Transmembrane helix</keyword>
<keyword evidence="5" id="KW-1185">Reference proteome</keyword>
<evidence type="ECO:0000256" key="3">
    <source>
        <dbReference type="SAM" id="SignalP"/>
    </source>
</evidence>
<evidence type="ECO:0000256" key="2">
    <source>
        <dbReference type="SAM" id="Phobius"/>
    </source>
</evidence>
<feature type="region of interest" description="Disordered" evidence="1">
    <location>
        <begin position="178"/>
        <end position="201"/>
    </location>
</feature>
<feature type="chain" id="PRO_5047286207" description="Ricin B lectin domain-containing protein" evidence="3">
    <location>
        <begin position="17"/>
        <end position="457"/>
    </location>
</feature>
<name>A0ABR2ZVG5_9AGAR</name>
<evidence type="ECO:0008006" key="6">
    <source>
        <dbReference type="Google" id="ProtNLM"/>
    </source>
</evidence>
<proteinExistence type="predicted"/>
<dbReference type="EMBL" id="JBBXMP010000049">
    <property type="protein sequence ID" value="KAL0065300.1"/>
    <property type="molecule type" value="Genomic_DNA"/>
</dbReference>
<accession>A0ABR2ZVG5</accession>
<gene>
    <name evidence="4" type="ORF">AAF712_007634</name>
</gene>
<evidence type="ECO:0000313" key="5">
    <source>
        <dbReference type="Proteomes" id="UP001437256"/>
    </source>
</evidence>
<comment type="caution">
    <text evidence="4">The sequence shown here is derived from an EMBL/GenBank/DDBJ whole genome shotgun (WGS) entry which is preliminary data.</text>
</comment>
<organism evidence="4 5">
    <name type="scientific">Marasmius tenuissimus</name>
    <dbReference type="NCBI Taxonomy" id="585030"/>
    <lineage>
        <taxon>Eukaryota</taxon>
        <taxon>Fungi</taxon>
        <taxon>Dikarya</taxon>
        <taxon>Basidiomycota</taxon>
        <taxon>Agaricomycotina</taxon>
        <taxon>Agaricomycetes</taxon>
        <taxon>Agaricomycetidae</taxon>
        <taxon>Agaricales</taxon>
        <taxon>Marasmiineae</taxon>
        <taxon>Marasmiaceae</taxon>
        <taxon>Marasmius</taxon>
    </lineage>
</organism>
<keyword evidence="3" id="KW-0732">Signal</keyword>
<evidence type="ECO:0000313" key="4">
    <source>
        <dbReference type="EMBL" id="KAL0065300.1"/>
    </source>
</evidence>
<protein>
    <recommendedName>
        <fullName evidence="6">Ricin B lectin domain-containing protein</fullName>
    </recommendedName>
</protein>